<dbReference type="SUPFAM" id="SSF48452">
    <property type="entry name" value="TPR-like"/>
    <property type="match status" value="1"/>
</dbReference>
<proteinExistence type="predicted"/>
<keyword evidence="1" id="KW-0677">Repeat</keyword>
<feature type="repeat" description="TPR" evidence="3">
    <location>
        <begin position="182"/>
        <end position="215"/>
    </location>
</feature>
<name>A0A9P1GMT5_9DINO</name>
<dbReference type="PANTHER" id="PTHR22904">
    <property type="entry name" value="TPR REPEAT CONTAINING PROTEIN"/>
    <property type="match status" value="1"/>
</dbReference>
<dbReference type="EMBL" id="CAMXCT020006653">
    <property type="protein sequence ID" value="CAL1171087.1"/>
    <property type="molecule type" value="Genomic_DNA"/>
</dbReference>
<dbReference type="InterPro" id="IPR011990">
    <property type="entry name" value="TPR-like_helical_dom_sf"/>
</dbReference>
<sequence length="543" mass="59098">MARSRSRPRRALQNSAHDDFFGMPSVPNTAPTIGRLRRVLVIIDFSEVRHVAEYLQLLRVTLGELISNVSDQISVTWDGQIDPDEQRFHFIGLEHGITGFARPATLSSESLSHDGLAHLAGHLVILEKEYNKAWSRGRPGCRWAMLGPLGPLGVRWALGTGGNHESALADASRCLELDPAYVKGYSRKGKALFDLSRLDEAEEAYKAGLEVDAENQGCTQGLADVKAARARSSGSSGSGSGMGSAFSNFSASSWLQKLKQAGIGGRLQMYMVAFAGYYMYKNYMGNSKSPQTETDKATAEPEAEVRYSARSVGSLQRGFEQVQGLWSSFLELREGEHSLVFLHRTASSAEAEFAKVFPAVQKVLGSPLSVFAPDRPCHGYSPCGGAAGDVKWPQGLLKSRQAQHMAYVASGKEAAHTILNLLRERQEAAQVLLISPGVAADRPSLADFQQWLKRQRQSPRALADAVRWAASVLESETQDEDTEIGAGSPEGCSITILTEAGETEDKVFLEELEGQGHVVRSRQLSPEESLHEEVAKEASQLLA</sequence>
<dbReference type="Pfam" id="PF13181">
    <property type="entry name" value="TPR_8"/>
    <property type="match status" value="1"/>
</dbReference>
<evidence type="ECO:0000256" key="2">
    <source>
        <dbReference type="ARBA" id="ARBA00022803"/>
    </source>
</evidence>
<dbReference type="Gene3D" id="1.25.40.10">
    <property type="entry name" value="Tetratricopeptide repeat domain"/>
    <property type="match status" value="1"/>
</dbReference>
<dbReference type="GO" id="GO:0051879">
    <property type="term" value="F:Hsp90 protein binding"/>
    <property type="evidence" value="ECO:0007669"/>
    <property type="project" value="TreeGrafter"/>
</dbReference>
<evidence type="ECO:0000313" key="6">
    <source>
        <dbReference type="EMBL" id="CAL4805024.1"/>
    </source>
</evidence>
<reference evidence="6 7" key="2">
    <citation type="submission" date="2024-05" db="EMBL/GenBank/DDBJ databases">
        <authorList>
            <person name="Chen Y."/>
            <person name="Shah S."/>
            <person name="Dougan E. K."/>
            <person name="Thang M."/>
            <person name="Chan C."/>
        </authorList>
    </citation>
    <scope>NUCLEOTIDE SEQUENCE [LARGE SCALE GENOMIC DNA]</scope>
</reference>
<dbReference type="EMBL" id="CAMXCT010006653">
    <property type="protein sequence ID" value="CAI4017712.1"/>
    <property type="molecule type" value="Genomic_DNA"/>
</dbReference>
<gene>
    <name evidence="5" type="ORF">C1SCF055_LOCUS42335</name>
</gene>
<dbReference type="AlphaFoldDB" id="A0A9P1GMT5"/>
<feature type="region of interest" description="Disordered" evidence="4">
    <location>
        <begin position="518"/>
        <end position="543"/>
    </location>
</feature>
<dbReference type="PROSITE" id="PS50005">
    <property type="entry name" value="TPR"/>
    <property type="match status" value="1"/>
</dbReference>
<evidence type="ECO:0000313" key="5">
    <source>
        <dbReference type="EMBL" id="CAI4017712.1"/>
    </source>
</evidence>
<dbReference type="SMART" id="SM00028">
    <property type="entry name" value="TPR"/>
    <property type="match status" value="1"/>
</dbReference>
<evidence type="ECO:0000313" key="7">
    <source>
        <dbReference type="Proteomes" id="UP001152797"/>
    </source>
</evidence>
<evidence type="ECO:0000256" key="3">
    <source>
        <dbReference type="PROSITE-ProRule" id="PRU00339"/>
    </source>
</evidence>
<organism evidence="5">
    <name type="scientific">Cladocopium goreaui</name>
    <dbReference type="NCBI Taxonomy" id="2562237"/>
    <lineage>
        <taxon>Eukaryota</taxon>
        <taxon>Sar</taxon>
        <taxon>Alveolata</taxon>
        <taxon>Dinophyceae</taxon>
        <taxon>Suessiales</taxon>
        <taxon>Symbiodiniaceae</taxon>
        <taxon>Cladocopium</taxon>
    </lineage>
</organism>
<dbReference type="EMBL" id="CAMXCT030006653">
    <property type="protein sequence ID" value="CAL4805024.1"/>
    <property type="molecule type" value="Genomic_DNA"/>
</dbReference>
<keyword evidence="7" id="KW-1185">Reference proteome</keyword>
<dbReference type="InterPro" id="IPR029058">
    <property type="entry name" value="AB_hydrolase_fold"/>
</dbReference>
<comment type="caution">
    <text evidence="5">The sequence shown here is derived from an EMBL/GenBank/DDBJ whole genome shotgun (WGS) entry which is preliminary data.</text>
</comment>
<dbReference type="Gene3D" id="3.40.50.1820">
    <property type="entry name" value="alpha/beta hydrolase"/>
    <property type="match status" value="1"/>
</dbReference>
<protein>
    <submittedName>
        <fullName evidence="6">Hsp70-Hsp90 organizing protein 3 (AtHop3)</fullName>
    </submittedName>
</protein>
<reference evidence="5" key="1">
    <citation type="submission" date="2022-10" db="EMBL/GenBank/DDBJ databases">
        <authorList>
            <person name="Chen Y."/>
            <person name="Dougan E. K."/>
            <person name="Chan C."/>
            <person name="Rhodes N."/>
            <person name="Thang M."/>
        </authorList>
    </citation>
    <scope>NUCLEOTIDE SEQUENCE</scope>
</reference>
<accession>A0A9P1GMT5</accession>
<dbReference type="PANTHER" id="PTHR22904:SF523">
    <property type="entry name" value="STRESS-INDUCED-PHOSPHOPROTEIN 1"/>
    <property type="match status" value="1"/>
</dbReference>
<dbReference type="OrthoDB" id="2335338at2759"/>
<dbReference type="Proteomes" id="UP001152797">
    <property type="component" value="Unassembled WGS sequence"/>
</dbReference>
<keyword evidence="2 3" id="KW-0802">TPR repeat</keyword>
<evidence type="ECO:0000256" key="4">
    <source>
        <dbReference type="SAM" id="MobiDB-lite"/>
    </source>
</evidence>
<evidence type="ECO:0000256" key="1">
    <source>
        <dbReference type="ARBA" id="ARBA00022737"/>
    </source>
</evidence>
<dbReference type="InterPro" id="IPR019734">
    <property type="entry name" value="TPR_rpt"/>
</dbReference>